<evidence type="ECO:0000313" key="2">
    <source>
        <dbReference type="Proteomes" id="UP000232722"/>
    </source>
</evidence>
<protein>
    <submittedName>
        <fullName evidence="1">Uncharacterized protein</fullName>
    </submittedName>
</protein>
<evidence type="ECO:0000313" key="1">
    <source>
        <dbReference type="EMBL" id="PKC06276.1"/>
    </source>
</evidence>
<dbReference type="VEuPathDB" id="FungiDB:FUN_015994"/>
<reference evidence="1 2" key="1">
    <citation type="submission" date="2016-04" db="EMBL/GenBank/DDBJ databases">
        <title>Genome analyses suggest a sexual origin of heterokaryosis in a supposedly ancient asexual fungus.</title>
        <authorList>
            <person name="Ropars J."/>
            <person name="Sedzielewska K."/>
            <person name="Noel J."/>
            <person name="Charron P."/>
            <person name="Farinelli L."/>
            <person name="Marton T."/>
            <person name="Kruger M."/>
            <person name="Pelin A."/>
            <person name="Brachmann A."/>
            <person name="Corradi N."/>
        </authorList>
    </citation>
    <scope>NUCLEOTIDE SEQUENCE [LARGE SCALE GENOMIC DNA]</scope>
    <source>
        <strain evidence="1 2">A5</strain>
    </source>
</reference>
<sequence>MSGAHLQDDGVAYRTFCSSNFKQRLGNNYKVEQVAIYLFVMKFNIETFSTNISRFCINANKFFSYQSFGIFTSEPCEHFFGITRQINADFDFAEFIQMIPKIAQYNNALRNQKLNFDKEKNNIFSGQLNDLSFEILRLWPTDKQIMQTIHHSHRLALELTPANPENLSIDINNSLIIIGSQILLKKEIGRNSNDLDDDDDSSSVNIFSGWPNATNEFSDFLSVFK</sequence>
<proteinExistence type="predicted"/>
<dbReference type="Proteomes" id="UP000232722">
    <property type="component" value="Unassembled WGS sequence"/>
</dbReference>
<comment type="caution">
    <text evidence="1">The sequence shown here is derived from an EMBL/GenBank/DDBJ whole genome shotgun (WGS) entry which is preliminary data.</text>
</comment>
<dbReference type="AlphaFoldDB" id="A0A2N0PHG9"/>
<reference evidence="1 2" key="2">
    <citation type="submission" date="2017-09" db="EMBL/GenBank/DDBJ databases">
        <title>Extensive intraspecific genome diversity in a model arbuscular mycorrhizal fungus.</title>
        <authorList>
            <person name="Chen E.C."/>
            <person name="Morin E."/>
            <person name="Beaudet D."/>
            <person name="Noel J."/>
            <person name="Ndikumana S."/>
            <person name="Charron P."/>
            <person name="St-Onge C."/>
            <person name="Giorgi J."/>
            <person name="Grigoriev I.V."/>
            <person name="Roux C."/>
            <person name="Martin F.M."/>
            <person name="Corradi N."/>
        </authorList>
    </citation>
    <scope>NUCLEOTIDE SEQUENCE [LARGE SCALE GENOMIC DNA]</scope>
    <source>
        <strain evidence="1 2">A5</strain>
    </source>
</reference>
<dbReference type="EMBL" id="LLXJ01000775">
    <property type="protein sequence ID" value="PKC06276.1"/>
    <property type="molecule type" value="Genomic_DNA"/>
</dbReference>
<gene>
    <name evidence="1" type="ORF">RhiirA5_419788</name>
</gene>
<accession>A0A2N0PHG9</accession>
<name>A0A2N0PHG9_9GLOM</name>
<organism evidence="1 2">
    <name type="scientific">Rhizophagus irregularis</name>
    <dbReference type="NCBI Taxonomy" id="588596"/>
    <lineage>
        <taxon>Eukaryota</taxon>
        <taxon>Fungi</taxon>
        <taxon>Fungi incertae sedis</taxon>
        <taxon>Mucoromycota</taxon>
        <taxon>Glomeromycotina</taxon>
        <taxon>Glomeromycetes</taxon>
        <taxon>Glomerales</taxon>
        <taxon>Glomeraceae</taxon>
        <taxon>Rhizophagus</taxon>
    </lineage>
</organism>